<reference evidence="1" key="1">
    <citation type="submission" date="2010-07" db="EMBL/GenBank/DDBJ databases">
        <authorList>
            <consortium name="CONSOLIDER consortium CSD2007-00005"/>
            <person name="Guazzaroni M.-E."/>
            <person name="Richter M."/>
            <person name="Garcia-Salamanca A."/>
            <person name="Yarza P."/>
            <person name="Ferrer M."/>
        </authorList>
    </citation>
    <scope>NUCLEOTIDE SEQUENCE</scope>
</reference>
<name>D9PF86_9ZZZZ</name>
<organism evidence="1">
    <name type="scientific">sediment metagenome</name>
    <dbReference type="NCBI Taxonomy" id="749907"/>
    <lineage>
        <taxon>unclassified sequences</taxon>
        <taxon>metagenomes</taxon>
        <taxon>ecological metagenomes</taxon>
    </lineage>
</organism>
<reference evidence="1" key="2">
    <citation type="journal article" date="2011" name="Microb. Ecol.">
        <title>Taxonomic and Functional Metagenomic Profiling of the Microbial Community in the Anoxic Sediment of a Sub-saline Shallow Lake (Laguna de Carrizo, Central Spain).</title>
        <authorList>
            <person name="Ferrer M."/>
            <person name="Guazzaroni M.E."/>
            <person name="Richter M."/>
            <person name="Garcia-Salamanca A."/>
            <person name="Yarza P."/>
            <person name="Suarez-Suarez A."/>
            <person name="Solano J."/>
            <person name="Alcaide M."/>
            <person name="van Dillewijn P."/>
            <person name="Molina-Henares M.A."/>
            <person name="Lopez-Cortes N."/>
            <person name="Al-Ramahi Y."/>
            <person name="Guerrero C."/>
            <person name="Acosta A."/>
            <person name="de Eugenio L.I."/>
            <person name="Martinez V."/>
            <person name="Marques S."/>
            <person name="Rojo F."/>
            <person name="Santero E."/>
            <person name="Genilloud O."/>
            <person name="Perez-Perez J."/>
            <person name="Rossello-Mora R."/>
            <person name="Ramos J.L."/>
        </authorList>
    </citation>
    <scope>NUCLEOTIDE SEQUENCE</scope>
</reference>
<dbReference type="EMBL" id="ADZX01000027">
    <property type="protein sequence ID" value="EFK97779.1"/>
    <property type="molecule type" value="Genomic_DNA"/>
</dbReference>
<protein>
    <submittedName>
        <fullName evidence="1">Uncharacterized protein</fullName>
    </submittedName>
</protein>
<sequence>MPKERRFMDPHEVPPIPGTEGWEEMYPYYYLFGKEKTEREKYESGQLWFYDGVHYPVPMHPLDIIWDDMWHLTLSGFVSKVFAIPNSNGIDHRILNGYIYLSGTFPSKQEEERRIPYVQARTGHYYEKYEELYELWLTKMK</sequence>
<gene>
    <name evidence="1" type="ORF">LDC_0164</name>
</gene>
<proteinExistence type="predicted"/>
<evidence type="ECO:0000313" key="1">
    <source>
        <dbReference type="EMBL" id="EFK97779.1"/>
    </source>
</evidence>
<dbReference type="AlphaFoldDB" id="D9PF86"/>
<comment type="caution">
    <text evidence="1">The sequence shown here is derived from an EMBL/GenBank/DDBJ whole genome shotgun (WGS) entry which is preliminary data.</text>
</comment>
<feature type="non-terminal residue" evidence="1">
    <location>
        <position position="141"/>
    </location>
</feature>
<accession>D9PF86</accession>